<name>A0A7J6M5Z6_PEROL</name>
<dbReference type="GO" id="GO:0031145">
    <property type="term" value="P:anaphase-promoting complex-dependent catabolic process"/>
    <property type="evidence" value="ECO:0007669"/>
    <property type="project" value="TreeGrafter"/>
</dbReference>
<protein>
    <submittedName>
        <fullName evidence="6">Anaphase-promoting complex subunit cdc27</fullName>
    </submittedName>
</protein>
<feature type="compositionally biased region" description="Polar residues" evidence="4">
    <location>
        <begin position="728"/>
        <end position="744"/>
    </location>
</feature>
<evidence type="ECO:0000313" key="7">
    <source>
        <dbReference type="Proteomes" id="UP000570595"/>
    </source>
</evidence>
<evidence type="ECO:0000256" key="5">
    <source>
        <dbReference type="SAM" id="SignalP"/>
    </source>
</evidence>
<dbReference type="SMART" id="SM00028">
    <property type="entry name" value="TPR"/>
    <property type="match status" value="6"/>
</dbReference>
<comment type="caution">
    <text evidence="6">The sequence shown here is derived from an EMBL/GenBank/DDBJ whole genome shotgun (WGS) entry which is preliminary data.</text>
</comment>
<evidence type="ECO:0000256" key="1">
    <source>
        <dbReference type="ARBA" id="ARBA00022803"/>
    </source>
</evidence>
<dbReference type="GO" id="GO:0005737">
    <property type="term" value="C:cytoplasm"/>
    <property type="evidence" value="ECO:0007669"/>
    <property type="project" value="TreeGrafter"/>
</dbReference>
<dbReference type="InterPro" id="IPR019734">
    <property type="entry name" value="TPR_rpt"/>
</dbReference>
<dbReference type="Pfam" id="PF12895">
    <property type="entry name" value="ANAPC3"/>
    <property type="match status" value="1"/>
</dbReference>
<feature type="region of interest" description="Disordered" evidence="4">
    <location>
        <begin position="712"/>
        <end position="771"/>
    </location>
</feature>
<dbReference type="PANTHER" id="PTHR12558">
    <property type="entry name" value="CELL DIVISION CYCLE 16,23,27"/>
    <property type="match status" value="1"/>
</dbReference>
<feature type="compositionally biased region" description="Polar residues" evidence="4">
    <location>
        <begin position="712"/>
        <end position="721"/>
    </location>
</feature>
<organism evidence="6 7">
    <name type="scientific">Perkinsus olseni</name>
    <name type="common">Perkinsus atlanticus</name>
    <dbReference type="NCBI Taxonomy" id="32597"/>
    <lineage>
        <taxon>Eukaryota</taxon>
        <taxon>Sar</taxon>
        <taxon>Alveolata</taxon>
        <taxon>Perkinsozoa</taxon>
        <taxon>Perkinsea</taxon>
        <taxon>Perkinsida</taxon>
        <taxon>Perkinsidae</taxon>
        <taxon>Perkinsus</taxon>
    </lineage>
</organism>
<feature type="compositionally biased region" description="Polar residues" evidence="4">
    <location>
        <begin position="306"/>
        <end position="318"/>
    </location>
</feature>
<evidence type="ECO:0000313" key="6">
    <source>
        <dbReference type="EMBL" id="KAF4666998.1"/>
    </source>
</evidence>
<feature type="region of interest" description="Disordered" evidence="4">
    <location>
        <begin position="259"/>
        <end position="318"/>
    </location>
</feature>
<proteinExistence type="inferred from homology"/>
<dbReference type="AlphaFoldDB" id="A0A7J6M5Z6"/>
<evidence type="ECO:0000256" key="4">
    <source>
        <dbReference type="SAM" id="MobiDB-lite"/>
    </source>
</evidence>
<feature type="chain" id="PRO_5029865924" evidence="5">
    <location>
        <begin position="30"/>
        <end position="873"/>
    </location>
</feature>
<sequence>MHRALPLKGFPLLRPMCSLVLPQIVVVLAITLKWPAPSCPSDPMTTTALRLAYDYSMEQRLYGQAIFLAERMLDGEKGGRKGDTPNATLNTQYLLALALYHDHQIARAYYILQSSLSSTAAPWTYPARHLLAQCCELLSRFEEGIRALIIAYDEEERLPTVIANGAAGAFLLGQLYEKNLQCHLALPAYEKSLEAGPFMFAAYERIVALRRRGLGDDSEGAAEGSIADPEVCFAVERLNDWYASSETKRASTLTSSADIKSGLLKDQRAPRRPPAEPTVSCNSSMSSSTSMRSLQQTRKGKEHTPETSGRGHQQHSPVDTTAAPLAEVLQHFGELHKASTHLDLPTARSVANDRMTPAQRESRYTVLKLAEAAFDRGEYDEAEGQFATLLTAYPFITEGVGKYSTLLWHQKKRKSLIDLSRRVLTYGRLRSESWICAANLDSMNLDHKEARQKLEKAKLLDHCDATICCLIGHELSSMEQFEQAAFAYSLALKRDPAAYAAWFGISQLCRRQDRLDEAESYLRRAIEVNPYHPVLKVALASLLSYRSRTDEALTVLDAVCVAAGSGSTKNGAYLNAFYERSRLLANQGRIEEAVIDARRVVEALPNEVRYLVAASGHALLGQLLARSGSTDAEALEHLNLALEPTGYGLQGSTGVRGPVDEGVKTIVDLINNLSSGGGRKSLAEATILQENRHPLPIHQRLRFNSFSSAAASELPNGSLNRPNRRSEGSNGDQPQRMSISSSMLDSVLEEGSDDSPTPSGHHHSPSRAVRQMSWTREDPLAPFFFPLPASLGRSQLIQRQQNRGGQAMSVPERAVGRSGPGASEAMDAQQQGSVVDIQRPSRPPPPSPVSVALHASDSIPQPLDEGAPLDRHA</sequence>
<reference evidence="6 7" key="1">
    <citation type="submission" date="2020-04" db="EMBL/GenBank/DDBJ databases">
        <title>Perkinsus olseni comparative genomics.</title>
        <authorList>
            <person name="Bogema D.R."/>
        </authorList>
    </citation>
    <scope>NUCLEOTIDE SEQUENCE [LARGE SCALE GENOMIC DNA]</scope>
    <source>
        <strain evidence="6">ATCC PRA-179</strain>
    </source>
</reference>
<evidence type="ECO:0000256" key="3">
    <source>
        <dbReference type="PROSITE-ProRule" id="PRU00339"/>
    </source>
</evidence>
<dbReference type="SUPFAM" id="SSF48452">
    <property type="entry name" value="TPR-like"/>
    <property type="match status" value="2"/>
</dbReference>
<keyword evidence="1 3" id="KW-0802">TPR repeat</keyword>
<feature type="repeat" description="TPR" evidence="3">
    <location>
        <begin position="499"/>
        <end position="532"/>
    </location>
</feature>
<dbReference type="GO" id="GO:0051301">
    <property type="term" value="P:cell division"/>
    <property type="evidence" value="ECO:0007669"/>
    <property type="project" value="TreeGrafter"/>
</dbReference>
<dbReference type="EMBL" id="JABAHT010000062">
    <property type="protein sequence ID" value="KAF4666998.1"/>
    <property type="molecule type" value="Genomic_DNA"/>
</dbReference>
<accession>A0A7J6M5Z6</accession>
<dbReference type="GO" id="GO:0016567">
    <property type="term" value="P:protein ubiquitination"/>
    <property type="evidence" value="ECO:0007669"/>
    <property type="project" value="TreeGrafter"/>
</dbReference>
<dbReference type="OrthoDB" id="329563at2759"/>
<feature type="signal peptide" evidence="5">
    <location>
        <begin position="1"/>
        <end position="29"/>
    </location>
</feature>
<comment type="similarity">
    <text evidence="2">Belongs to the APC3/CDC27 family.</text>
</comment>
<gene>
    <name evidence="6" type="primary">CDC27</name>
    <name evidence="6" type="ORF">FOZ61_008966</name>
</gene>
<dbReference type="PROSITE" id="PS50005">
    <property type="entry name" value="TPR"/>
    <property type="match status" value="1"/>
</dbReference>
<feature type="compositionally biased region" description="Low complexity" evidence="4">
    <location>
        <begin position="283"/>
        <end position="297"/>
    </location>
</feature>
<dbReference type="PANTHER" id="PTHR12558:SF13">
    <property type="entry name" value="CELL DIVISION CYCLE PROTEIN 27 HOMOLOG"/>
    <property type="match status" value="1"/>
</dbReference>
<dbReference type="GO" id="GO:0007091">
    <property type="term" value="P:metaphase/anaphase transition of mitotic cell cycle"/>
    <property type="evidence" value="ECO:0007669"/>
    <property type="project" value="TreeGrafter"/>
</dbReference>
<feature type="region of interest" description="Disordered" evidence="4">
    <location>
        <begin position="798"/>
        <end position="873"/>
    </location>
</feature>
<dbReference type="InterPro" id="IPR011990">
    <property type="entry name" value="TPR-like_helical_dom_sf"/>
</dbReference>
<keyword evidence="5" id="KW-0732">Signal</keyword>
<dbReference type="GO" id="GO:0005680">
    <property type="term" value="C:anaphase-promoting complex"/>
    <property type="evidence" value="ECO:0007669"/>
    <property type="project" value="TreeGrafter"/>
</dbReference>
<dbReference type="Pfam" id="PF13432">
    <property type="entry name" value="TPR_16"/>
    <property type="match status" value="1"/>
</dbReference>
<dbReference type="Proteomes" id="UP000570595">
    <property type="component" value="Unassembled WGS sequence"/>
</dbReference>
<evidence type="ECO:0000256" key="2">
    <source>
        <dbReference type="ARBA" id="ARBA00038210"/>
    </source>
</evidence>
<dbReference type="Gene3D" id="1.25.40.10">
    <property type="entry name" value="Tetratricopeptide repeat domain"/>
    <property type="match status" value="4"/>
</dbReference>